<dbReference type="GO" id="GO:0015035">
    <property type="term" value="F:protein-disulfide reductase activity"/>
    <property type="evidence" value="ECO:0007669"/>
    <property type="project" value="InterPro"/>
</dbReference>
<proteinExistence type="predicted"/>
<dbReference type="EMBL" id="JXBL01000001">
    <property type="protein sequence ID" value="KIE43905.1"/>
    <property type="molecule type" value="Genomic_DNA"/>
</dbReference>
<keyword evidence="1" id="KW-1133">Transmembrane helix</keyword>
<gene>
    <name evidence="2" type="ORF">SE37_15370</name>
</gene>
<dbReference type="Pfam" id="PF04134">
    <property type="entry name" value="DCC1-like"/>
    <property type="match status" value="1"/>
</dbReference>
<organism evidence="2 3">
    <name type="scientific">Geobacter soli</name>
    <dbReference type="NCBI Taxonomy" id="1510391"/>
    <lineage>
        <taxon>Bacteria</taxon>
        <taxon>Pseudomonadati</taxon>
        <taxon>Thermodesulfobacteriota</taxon>
        <taxon>Desulfuromonadia</taxon>
        <taxon>Geobacterales</taxon>
        <taxon>Geobacteraceae</taxon>
        <taxon>Geobacter</taxon>
    </lineage>
</organism>
<keyword evidence="1" id="KW-0472">Membrane</keyword>
<evidence type="ECO:0000256" key="1">
    <source>
        <dbReference type="SAM" id="Phobius"/>
    </source>
</evidence>
<dbReference type="InterPro" id="IPR007263">
    <property type="entry name" value="DCC1-like"/>
</dbReference>
<evidence type="ECO:0000313" key="2">
    <source>
        <dbReference type="EMBL" id="KIE43905.1"/>
    </source>
</evidence>
<keyword evidence="1" id="KW-0812">Transmembrane</keyword>
<dbReference type="PANTHER" id="PTHR34290">
    <property type="entry name" value="SI:CH73-390P7.2"/>
    <property type="match status" value="1"/>
</dbReference>
<comment type="caution">
    <text evidence="2">The sequence shown here is derived from an EMBL/GenBank/DDBJ whole genome shotgun (WGS) entry which is preliminary data.</text>
</comment>
<name>A0A0C1U8I4_9BACT</name>
<sequence length="138" mass="15290">MPTPPAFPLTVFYDGACSVCAAEMAVYRRENHGGRLVFVDISDPAFDPSPWGITLEAFMAQMHAIDRDGRAYRGVEGFWAIWQAFPASTLYGLLGALVMLPGLNLLARLGYRGFARIRKYLPKCAARCDGGTCRMDRH</sequence>
<dbReference type="PANTHER" id="PTHR34290:SF2">
    <property type="entry name" value="OS04G0668800 PROTEIN"/>
    <property type="match status" value="1"/>
</dbReference>
<dbReference type="InterPro" id="IPR044691">
    <property type="entry name" value="DCC1_Trx"/>
</dbReference>
<reference evidence="2 3" key="1">
    <citation type="submission" date="2015-01" db="EMBL/GenBank/DDBJ databases">
        <title>Genome sequence of the anaerobic bacterium Geobacter soli GSS01, a dissimilatory Fe(III) reducer from soil.</title>
        <authorList>
            <person name="Yang G."/>
            <person name="Zhou S."/>
        </authorList>
    </citation>
    <scope>NUCLEOTIDE SEQUENCE [LARGE SCALE GENOMIC DNA]</scope>
    <source>
        <strain evidence="2 3">GSS01</strain>
    </source>
</reference>
<dbReference type="AlphaFoldDB" id="A0A0C1U8I4"/>
<dbReference type="RefSeq" id="WP_039647776.1">
    <property type="nucleotide sequence ID" value="NZ_JXBL01000001.1"/>
</dbReference>
<dbReference type="Proteomes" id="UP000031433">
    <property type="component" value="Unassembled WGS sequence"/>
</dbReference>
<keyword evidence="3" id="KW-1185">Reference proteome</keyword>
<accession>A0A0C1U8I4</accession>
<evidence type="ECO:0000313" key="3">
    <source>
        <dbReference type="Proteomes" id="UP000031433"/>
    </source>
</evidence>
<feature type="transmembrane region" description="Helical" evidence="1">
    <location>
        <begin position="90"/>
        <end position="111"/>
    </location>
</feature>
<protein>
    <submittedName>
        <fullName evidence="2">Thiol-disulfide oxidoreductase</fullName>
    </submittedName>
</protein>